<name>F8B2C3_9ACTN</name>
<dbReference type="eggNOG" id="COG3903">
    <property type="taxonomic scope" value="Bacteria"/>
</dbReference>
<evidence type="ECO:0000313" key="2">
    <source>
        <dbReference type="Proteomes" id="UP000001549"/>
    </source>
</evidence>
<dbReference type="AlphaFoldDB" id="F8B2C3"/>
<sequence>MSPNEQLRAARLRTGSAEIPGEPLSRQELAERVNRWTFHRDGRITEVDGNYIGKLERGVIRWPQRCYREALRAILRVETDRDLGFHRPARVEHQPYCLGFVLLGELPAS</sequence>
<protein>
    <submittedName>
        <fullName evidence="1">Uncharacterized protein</fullName>
    </submittedName>
</protein>
<evidence type="ECO:0000313" key="1">
    <source>
        <dbReference type="EMBL" id="AEH10800.1"/>
    </source>
</evidence>
<proteinExistence type="predicted"/>
<dbReference type="STRING" id="656024.FsymDg_3517"/>
<reference evidence="1 2" key="1">
    <citation type="submission" date="2011-05" db="EMBL/GenBank/DDBJ databases">
        <title>Complete sequence of chromosome of Frankia symbiont of Datisca glomerata.</title>
        <authorList>
            <consortium name="US DOE Joint Genome Institute"/>
            <person name="Lucas S."/>
            <person name="Han J."/>
            <person name="Lapidus A."/>
            <person name="Cheng J.-F."/>
            <person name="Goodwin L."/>
            <person name="Pitluck S."/>
            <person name="Peters L."/>
            <person name="Mikhailova N."/>
            <person name="Chertkov O."/>
            <person name="Teshima H."/>
            <person name="Han C."/>
            <person name="Tapia R."/>
            <person name="Land M."/>
            <person name="Hauser L."/>
            <person name="Kyrpides N."/>
            <person name="Ivanova N."/>
            <person name="Pagani I."/>
            <person name="Berry A."/>
            <person name="Pawlowski K."/>
            <person name="Persson T."/>
            <person name="Vanden Heuvel B."/>
            <person name="Benson D."/>
            <person name="Woyke T."/>
        </authorList>
    </citation>
    <scope>NUCLEOTIDE SEQUENCE [LARGE SCALE GENOMIC DNA]</scope>
    <source>
        <strain evidence="2">4085684</strain>
    </source>
</reference>
<dbReference type="HOGENOM" id="CLU_2179983_0_0_11"/>
<organism evidence="1 2">
    <name type="scientific">Candidatus Protofrankia datiscae</name>
    <dbReference type="NCBI Taxonomy" id="2716812"/>
    <lineage>
        <taxon>Bacteria</taxon>
        <taxon>Bacillati</taxon>
        <taxon>Actinomycetota</taxon>
        <taxon>Actinomycetes</taxon>
        <taxon>Frankiales</taxon>
        <taxon>Frankiaceae</taxon>
        <taxon>Protofrankia</taxon>
    </lineage>
</organism>
<keyword evidence="2" id="KW-1185">Reference proteome</keyword>
<accession>F8B2C3</accession>
<dbReference type="Proteomes" id="UP000001549">
    <property type="component" value="Chromosome"/>
</dbReference>
<dbReference type="KEGG" id="fsy:FsymDg_3517"/>
<gene>
    <name evidence="1" type="ordered locus">FsymDg_3517</name>
</gene>
<dbReference type="EMBL" id="CP002801">
    <property type="protein sequence ID" value="AEH10800.1"/>
    <property type="molecule type" value="Genomic_DNA"/>
</dbReference>